<feature type="region of interest" description="Disordered" evidence="2">
    <location>
        <begin position="51"/>
        <end position="72"/>
    </location>
</feature>
<protein>
    <recommendedName>
        <fullName evidence="3">Plastocyanin-like domain-containing protein</fullName>
    </recommendedName>
</protein>
<dbReference type="InterPro" id="IPR045087">
    <property type="entry name" value="Cu-oxidase_fam"/>
</dbReference>
<comment type="caution">
    <text evidence="4">The sequence shown here is derived from an EMBL/GenBank/DDBJ whole genome shotgun (WGS) entry which is preliminary data.</text>
</comment>
<evidence type="ECO:0000256" key="2">
    <source>
        <dbReference type="SAM" id="MobiDB-lite"/>
    </source>
</evidence>
<gene>
    <name evidence="4" type="ORF">P378_11005</name>
</gene>
<dbReference type="InterPro" id="IPR011706">
    <property type="entry name" value="Cu-oxidase_C"/>
</dbReference>
<dbReference type="EMBL" id="AWQQ01000054">
    <property type="protein sequence ID" value="PHJ38352.1"/>
    <property type="molecule type" value="Genomic_DNA"/>
</dbReference>
<keyword evidence="5" id="KW-1185">Reference proteome</keyword>
<dbReference type="Gene3D" id="2.60.40.420">
    <property type="entry name" value="Cupredoxins - blue copper proteins"/>
    <property type="match status" value="2"/>
</dbReference>
<feature type="compositionally biased region" description="Basic and acidic residues" evidence="2">
    <location>
        <begin position="51"/>
        <end position="64"/>
    </location>
</feature>
<reference evidence="4 5" key="1">
    <citation type="submission" date="2013-09" db="EMBL/GenBank/DDBJ databases">
        <title>Biodegradation of hydrocarbons in the deep terrestrial subsurface : characterization of a microbial consortium composed of two Desulfotomaculum species originating from a deep geological formation.</title>
        <authorList>
            <person name="Aullo T."/>
            <person name="Berlendis S."/>
            <person name="Lascourreges J.-F."/>
            <person name="Dessort D."/>
            <person name="Saint-Laurent S."/>
            <person name="Schraauwers B."/>
            <person name="Mas J."/>
            <person name="Magot M."/>
            <person name="Ranchou-Peyruse A."/>
        </authorList>
    </citation>
    <scope>NUCLEOTIDE SEQUENCE [LARGE SCALE GENOMIC DNA]</scope>
    <source>
        <strain evidence="4 5">Bs107</strain>
    </source>
</reference>
<dbReference type="PANTHER" id="PTHR48267">
    <property type="entry name" value="CUPREDOXIN SUPERFAMILY PROTEIN"/>
    <property type="match status" value="1"/>
</dbReference>
<name>A0A2C6MF94_9FIRM</name>
<dbReference type="AlphaFoldDB" id="A0A2C6MF94"/>
<feature type="domain" description="Plastocyanin-like" evidence="3">
    <location>
        <begin position="124"/>
        <end position="179"/>
    </location>
</feature>
<dbReference type="GO" id="GO:0016491">
    <property type="term" value="F:oxidoreductase activity"/>
    <property type="evidence" value="ECO:0007669"/>
    <property type="project" value="InterPro"/>
</dbReference>
<dbReference type="PANTHER" id="PTHR48267:SF1">
    <property type="entry name" value="BILIRUBIN OXIDASE"/>
    <property type="match status" value="1"/>
</dbReference>
<evidence type="ECO:0000313" key="5">
    <source>
        <dbReference type="Proteomes" id="UP000222564"/>
    </source>
</evidence>
<evidence type="ECO:0000259" key="3">
    <source>
        <dbReference type="Pfam" id="PF07731"/>
    </source>
</evidence>
<comment type="similarity">
    <text evidence="1">Belongs to the multicopper oxidase family.</text>
</comment>
<accession>A0A2C6MF94</accession>
<dbReference type="SUPFAM" id="SSF49503">
    <property type="entry name" value="Cupredoxins"/>
    <property type="match status" value="1"/>
</dbReference>
<dbReference type="Pfam" id="PF07731">
    <property type="entry name" value="Cu-oxidase_2"/>
    <property type="match status" value="1"/>
</dbReference>
<dbReference type="GO" id="GO:0005507">
    <property type="term" value="F:copper ion binding"/>
    <property type="evidence" value="ECO:0007669"/>
    <property type="project" value="InterPro"/>
</dbReference>
<organism evidence="4 5">
    <name type="scientific">Desulforamulus profundi</name>
    <dbReference type="NCBI Taxonomy" id="1383067"/>
    <lineage>
        <taxon>Bacteria</taxon>
        <taxon>Bacillati</taxon>
        <taxon>Bacillota</taxon>
        <taxon>Clostridia</taxon>
        <taxon>Eubacteriales</taxon>
        <taxon>Peptococcaceae</taxon>
        <taxon>Desulforamulus</taxon>
    </lineage>
</organism>
<dbReference type="Proteomes" id="UP000222564">
    <property type="component" value="Unassembled WGS sequence"/>
</dbReference>
<proteinExistence type="inferred from homology"/>
<evidence type="ECO:0000256" key="1">
    <source>
        <dbReference type="ARBA" id="ARBA00010609"/>
    </source>
</evidence>
<evidence type="ECO:0000313" key="4">
    <source>
        <dbReference type="EMBL" id="PHJ38352.1"/>
    </source>
</evidence>
<sequence length="189" mass="21196">MIGTDGGLLDKPYRTSEIFVSPGERVDLLLDLRTFDTGEVITLKSLSFDPMHREEGGHGGHEGHGSSPVQAPKIGSGKEFHILKLVLKDRIPYDRTVPQSLSRIEAINTSGVSIRPITLAASGMQWLINGMSYQMDQYPITVKKNTTEIWEFRNQPNSMPHPMHLHGFMFQVIERDGSLSKLKNWPSIN</sequence>
<dbReference type="InterPro" id="IPR008972">
    <property type="entry name" value="Cupredoxin"/>
</dbReference>